<evidence type="ECO:0000259" key="3">
    <source>
        <dbReference type="Pfam" id="PF01729"/>
    </source>
</evidence>
<dbReference type="InterPro" id="IPR027277">
    <property type="entry name" value="NadC/ModD"/>
</dbReference>
<dbReference type="InterPro" id="IPR002638">
    <property type="entry name" value="Quinolinate_PRibosylTrfase_C"/>
</dbReference>
<dbReference type="EMBL" id="VSSQ01144666">
    <property type="protein sequence ID" value="MPN64172.1"/>
    <property type="molecule type" value="Genomic_DNA"/>
</dbReference>
<organism evidence="4">
    <name type="scientific">bioreactor metagenome</name>
    <dbReference type="NCBI Taxonomy" id="1076179"/>
    <lineage>
        <taxon>unclassified sequences</taxon>
        <taxon>metagenomes</taxon>
        <taxon>ecological metagenomes</taxon>
    </lineage>
</organism>
<reference evidence="4" key="1">
    <citation type="submission" date="2019-08" db="EMBL/GenBank/DDBJ databases">
        <authorList>
            <person name="Kucharzyk K."/>
            <person name="Murdoch R.W."/>
            <person name="Higgins S."/>
            <person name="Loffler F."/>
        </authorList>
    </citation>
    <scope>NUCLEOTIDE SEQUENCE</scope>
</reference>
<dbReference type="SUPFAM" id="SSF51690">
    <property type="entry name" value="Nicotinate/Quinolinate PRTase C-terminal domain-like"/>
    <property type="match status" value="1"/>
</dbReference>
<dbReference type="InterPro" id="IPR036068">
    <property type="entry name" value="Nicotinate_pribotase-like_C"/>
</dbReference>
<comment type="similarity">
    <text evidence="1">Belongs to the NadC/ModD family.</text>
</comment>
<comment type="caution">
    <text evidence="4">The sequence shown here is derived from an EMBL/GenBank/DDBJ whole genome shotgun (WGS) entry which is preliminary data.</text>
</comment>
<gene>
    <name evidence="4" type="ORF">SDC9_211943</name>
</gene>
<proteinExistence type="inferred from homology"/>
<dbReference type="PANTHER" id="PTHR32179">
    <property type="entry name" value="NICOTINATE-NUCLEOTIDE PYROPHOSPHORYLASE [CARBOXYLATING]"/>
    <property type="match status" value="1"/>
</dbReference>
<dbReference type="PANTHER" id="PTHR32179:SF4">
    <property type="entry name" value="PYROPHOSPHORYLASE MODD-RELATED"/>
    <property type="match status" value="1"/>
</dbReference>
<dbReference type="GO" id="GO:0034213">
    <property type="term" value="P:quinolinate catabolic process"/>
    <property type="evidence" value="ECO:0007669"/>
    <property type="project" value="TreeGrafter"/>
</dbReference>
<dbReference type="GO" id="GO:0004514">
    <property type="term" value="F:nicotinate-nucleotide diphosphorylase (carboxylating) activity"/>
    <property type="evidence" value="ECO:0007669"/>
    <property type="project" value="InterPro"/>
</dbReference>
<evidence type="ECO:0000256" key="1">
    <source>
        <dbReference type="ARBA" id="ARBA00009400"/>
    </source>
</evidence>
<sequence length="103" mass="11130">MPSIKSECCEKKVIVEADSIEQAFQLCQAGADGIQFDKIPLNELQPACDEIKSEYPGVVLMAAGGINESNVCDYAKINIDGIVTTSLYHAKPIDIGVRIEKSV</sequence>
<dbReference type="InterPro" id="IPR013785">
    <property type="entry name" value="Aldolase_TIM"/>
</dbReference>
<keyword evidence="2" id="KW-0808">Transferase</keyword>
<dbReference type="Pfam" id="PF01729">
    <property type="entry name" value="QRPTase_C"/>
    <property type="match status" value="1"/>
</dbReference>
<protein>
    <recommendedName>
        <fullName evidence="3">Quinolinate phosphoribosyl transferase C-terminal domain-containing protein</fullName>
    </recommendedName>
</protein>
<evidence type="ECO:0000256" key="2">
    <source>
        <dbReference type="ARBA" id="ARBA00022676"/>
    </source>
</evidence>
<dbReference type="GO" id="GO:0009435">
    <property type="term" value="P:NAD+ biosynthetic process"/>
    <property type="evidence" value="ECO:0007669"/>
    <property type="project" value="InterPro"/>
</dbReference>
<keyword evidence="2" id="KW-0328">Glycosyltransferase</keyword>
<evidence type="ECO:0000313" key="4">
    <source>
        <dbReference type="EMBL" id="MPN64172.1"/>
    </source>
</evidence>
<dbReference type="Gene3D" id="3.20.20.70">
    <property type="entry name" value="Aldolase class I"/>
    <property type="match status" value="1"/>
</dbReference>
<dbReference type="AlphaFoldDB" id="A0A645JLM4"/>
<feature type="domain" description="Quinolinate phosphoribosyl transferase C-terminal" evidence="3">
    <location>
        <begin position="8"/>
        <end position="97"/>
    </location>
</feature>
<accession>A0A645JLM4</accession>
<name>A0A645JLM4_9ZZZZ</name>
<dbReference type="GO" id="GO:0005737">
    <property type="term" value="C:cytoplasm"/>
    <property type="evidence" value="ECO:0007669"/>
    <property type="project" value="TreeGrafter"/>
</dbReference>